<dbReference type="EMBL" id="WUBL01000181">
    <property type="protein sequence ID" value="KAF2963803.1"/>
    <property type="molecule type" value="Genomic_DNA"/>
</dbReference>
<gene>
    <name evidence="7" type="ORF">GQX73_g9770</name>
</gene>
<evidence type="ECO:0000256" key="3">
    <source>
        <dbReference type="ARBA" id="ARBA00022801"/>
    </source>
</evidence>
<dbReference type="PANTHER" id="PTHR43806:SF11">
    <property type="entry name" value="CEREVISIN-RELATED"/>
    <property type="match status" value="1"/>
</dbReference>
<proteinExistence type="inferred from homology"/>
<keyword evidence="4 5" id="KW-0720">Serine protease</keyword>
<keyword evidence="2 5" id="KW-0645">Protease</keyword>
<organism evidence="7 8">
    <name type="scientific">Xylaria multiplex</name>
    <dbReference type="NCBI Taxonomy" id="323545"/>
    <lineage>
        <taxon>Eukaryota</taxon>
        <taxon>Fungi</taxon>
        <taxon>Dikarya</taxon>
        <taxon>Ascomycota</taxon>
        <taxon>Pezizomycotina</taxon>
        <taxon>Sordariomycetes</taxon>
        <taxon>Xylariomycetidae</taxon>
        <taxon>Xylariales</taxon>
        <taxon>Xylariaceae</taxon>
        <taxon>Xylaria</taxon>
    </lineage>
</organism>
<dbReference type="AlphaFoldDB" id="A0A7C8IL56"/>
<dbReference type="Proteomes" id="UP000481858">
    <property type="component" value="Unassembled WGS sequence"/>
</dbReference>
<feature type="active site" description="Charge relay system" evidence="5">
    <location>
        <position position="352"/>
    </location>
</feature>
<dbReference type="GO" id="GO:0006508">
    <property type="term" value="P:proteolysis"/>
    <property type="evidence" value="ECO:0007669"/>
    <property type="project" value="UniProtKB-KW"/>
</dbReference>
<keyword evidence="8" id="KW-1185">Reference proteome</keyword>
<evidence type="ECO:0000256" key="4">
    <source>
        <dbReference type="ARBA" id="ARBA00022825"/>
    </source>
</evidence>
<feature type="domain" description="Peptidase S8/S53" evidence="6">
    <location>
        <begin position="130"/>
        <end position="389"/>
    </location>
</feature>
<dbReference type="SUPFAM" id="SSF52743">
    <property type="entry name" value="Subtilisin-like"/>
    <property type="match status" value="1"/>
</dbReference>
<protein>
    <recommendedName>
        <fullName evidence="6">Peptidase S8/S53 domain-containing protein</fullName>
    </recommendedName>
</protein>
<sequence>MSAADLESSALEAYHAAANGAQELIRHNVWDEGIEKWKRALDDVAPYITSEQLDLFKRHFDNFFQLRRDENAPSDDTGSDSSESQYGYEKQYTILSFNSARNDDWFSNLQKTTHNFVYGENREFWPAQPVRVAILDSGFALTGEAHKAMKPYWSRIKDKRTFTDEFPLPQTPLEKQKALDDPVGHGTTVAYQLMKTCPSAHVYIAKVTVAESDHKQAVPDKAAISRAIRYAAAPIAEGGWGVDVINMSFGWSESELPGTMEAAEGVSGAIELAEKKGVLLFAAASNYGLSQPNDVLYPARDSRIIPVDAEDGLGNPAPFALHSQRGSGGVRYCAPGLSVDSPVSAVQMCGSSFACPVAAGVAALVLEFARHQDVSLSKSESVKRALSSAKGMLKVFGPMSQQAVNHPGFNMLYPWFFLGNTQREEVALNIIRQLEIEFGKGNVGHEVVWTTTWQAVQNYSK</sequence>
<comment type="caution">
    <text evidence="7">The sequence shown here is derived from an EMBL/GenBank/DDBJ whole genome shotgun (WGS) entry which is preliminary data.</text>
</comment>
<dbReference type="InParanoid" id="A0A7C8IL56"/>
<dbReference type="InterPro" id="IPR015500">
    <property type="entry name" value="Peptidase_S8_subtilisin-rel"/>
</dbReference>
<evidence type="ECO:0000313" key="8">
    <source>
        <dbReference type="Proteomes" id="UP000481858"/>
    </source>
</evidence>
<dbReference type="GO" id="GO:0004252">
    <property type="term" value="F:serine-type endopeptidase activity"/>
    <property type="evidence" value="ECO:0007669"/>
    <property type="project" value="UniProtKB-UniRule"/>
</dbReference>
<dbReference type="Gene3D" id="3.40.50.200">
    <property type="entry name" value="Peptidase S8/S53 domain"/>
    <property type="match status" value="1"/>
</dbReference>
<dbReference type="PANTHER" id="PTHR43806">
    <property type="entry name" value="PEPTIDASE S8"/>
    <property type="match status" value="1"/>
</dbReference>
<dbReference type="PROSITE" id="PS51892">
    <property type="entry name" value="SUBTILASE"/>
    <property type="match status" value="1"/>
</dbReference>
<reference evidence="7 8" key="1">
    <citation type="submission" date="2019-12" db="EMBL/GenBank/DDBJ databases">
        <title>Draft genome sequence of the ascomycete Xylaria multiplex DSM 110363.</title>
        <authorList>
            <person name="Buettner E."/>
            <person name="Kellner H."/>
        </authorList>
    </citation>
    <scope>NUCLEOTIDE SEQUENCE [LARGE SCALE GENOMIC DNA]</scope>
    <source>
        <strain evidence="7 8">DSM 110363</strain>
    </source>
</reference>
<dbReference type="InterPro" id="IPR000209">
    <property type="entry name" value="Peptidase_S8/S53_dom"/>
</dbReference>
<dbReference type="Pfam" id="PF00082">
    <property type="entry name" value="Peptidase_S8"/>
    <property type="match status" value="1"/>
</dbReference>
<evidence type="ECO:0000313" key="7">
    <source>
        <dbReference type="EMBL" id="KAF2963803.1"/>
    </source>
</evidence>
<evidence type="ECO:0000256" key="5">
    <source>
        <dbReference type="PROSITE-ProRule" id="PRU01240"/>
    </source>
</evidence>
<feature type="active site" description="Charge relay system" evidence="5">
    <location>
        <position position="185"/>
    </location>
</feature>
<evidence type="ECO:0000256" key="1">
    <source>
        <dbReference type="ARBA" id="ARBA00011073"/>
    </source>
</evidence>
<keyword evidence="3 5" id="KW-0378">Hydrolase</keyword>
<accession>A0A7C8IL56</accession>
<dbReference type="InterPro" id="IPR036852">
    <property type="entry name" value="Peptidase_S8/S53_dom_sf"/>
</dbReference>
<dbReference type="PRINTS" id="PR00723">
    <property type="entry name" value="SUBTILISIN"/>
</dbReference>
<dbReference type="OrthoDB" id="206201at2759"/>
<dbReference type="InterPro" id="IPR050131">
    <property type="entry name" value="Peptidase_S8_subtilisin-like"/>
</dbReference>
<evidence type="ECO:0000256" key="2">
    <source>
        <dbReference type="ARBA" id="ARBA00022670"/>
    </source>
</evidence>
<dbReference type="CDD" id="cd00306">
    <property type="entry name" value="Peptidases_S8_S53"/>
    <property type="match status" value="1"/>
</dbReference>
<comment type="similarity">
    <text evidence="1 5">Belongs to the peptidase S8 family.</text>
</comment>
<name>A0A7C8IL56_9PEZI</name>
<feature type="active site" description="Charge relay system" evidence="5">
    <location>
        <position position="136"/>
    </location>
</feature>
<evidence type="ECO:0000259" key="6">
    <source>
        <dbReference type="Pfam" id="PF00082"/>
    </source>
</evidence>